<dbReference type="OrthoDB" id="378564at2759"/>
<evidence type="ECO:0000256" key="12">
    <source>
        <dbReference type="ARBA" id="ARBA00043155"/>
    </source>
</evidence>
<feature type="transmembrane region" description="Helical" evidence="15">
    <location>
        <begin position="345"/>
        <end position="362"/>
    </location>
</feature>
<evidence type="ECO:0000313" key="17">
    <source>
        <dbReference type="Proteomes" id="UP000183832"/>
    </source>
</evidence>
<evidence type="ECO:0000256" key="11">
    <source>
        <dbReference type="ARBA" id="ARBA00042320"/>
    </source>
</evidence>
<name>A0A1J1IW98_9DIPT</name>
<organism evidence="16 17">
    <name type="scientific">Clunio marinus</name>
    <dbReference type="NCBI Taxonomy" id="568069"/>
    <lineage>
        <taxon>Eukaryota</taxon>
        <taxon>Metazoa</taxon>
        <taxon>Ecdysozoa</taxon>
        <taxon>Arthropoda</taxon>
        <taxon>Hexapoda</taxon>
        <taxon>Insecta</taxon>
        <taxon>Pterygota</taxon>
        <taxon>Neoptera</taxon>
        <taxon>Endopterygota</taxon>
        <taxon>Diptera</taxon>
        <taxon>Nematocera</taxon>
        <taxon>Chironomoidea</taxon>
        <taxon>Chironomidae</taxon>
        <taxon>Clunio</taxon>
    </lineage>
</organism>
<dbReference type="Pfam" id="PF05602">
    <property type="entry name" value="CLPTM1"/>
    <property type="match status" value="1"/>
</dbReference>
<evidence type="ECO:0000256" key="1">
    <source>
        <dbReference type="ARBA" id="ARBA00004141"/>
    </source>
</evidence>
<proteinExistence type="inferred from homology"/>
<feature type="transmembrane region" description="Helical" evidence="15">
    <location>
        <begin position="432"/>
        <end position="453"/>
    </location>
</feature>
<protein>
    <recommendedName>
        <fullName evidence="10">Lipid scramblase CLPTM1L</fullName>
    </recommendedName>
    <alternativeName>
        <fullName evidence="12">Cisplatin resistance-related protein 9</fullName>
    </alternativeName>
    <alternativeName>
        <fullName evidence="11">Cleft lip and palate transmembrane protein 1-like protein</fullName>
    </alternativeName>
</protein>
<evidence type="ECO:0000256" key="3">
    <source>
        <dbReference type="ARBA" id="ARBA00022692"/>
    </source>
</evidence>
<dbReference type="AlphaFoldDB" id="A0A1J1IW98"/>
<keyword evidence="17" id="KW-1185">Reference proteome</keyword>
<comment type="catalytic activity">
    <reaction evidence="9">
        <text>6-(alpha-D-glucosaminyl)-(1-octadecanoyl,2-(9Z)-octadecenoyl-sn-glycero-3-phospho)-1D-myo-inositol(in) = 6-(alpha-D-glucosaminyl)-(1-octadecanoyl,2-(9Z)-octadecenoyl-sn-glycero-3-phospho)-1D-myo-inositol(out)</text>
        <dbReference type="Rhea" id="RHEA:71495"/>
        <dbReference type="ChEBI" id="CHEBI:190691"/>
    </reaction>
</comment>
<evidence type="ECO:0000256" key="10">
    <source>
        <dbReference type="ARBA" id="ARBA00040905"/>
    </source>
</evidence>
<dbReference type="InterPro" id="IPR008429">
    <property type="entry name" value="CLPTM1"/>
</dbReference>
<evidence type="ECO:0000256" key="14">
    <source>
        <dbReference type="ARBA" id="ARBA00093208"/>
    </source>
</evidence>
<keyword evidence="5 15" id="KW-0472">Membrane</keyword>
<feature type="transmembrane region" description="Helical" evidence="15">
    <location>
        <begin position="407"/>
        <end position="426"/>
    </location>
</feature>
<comment type="catalytic activity">
    <reaction evidence="7">
        <text>a 1,2-diacyl-sn-glycero-3-phosphocholine(in) = a 1,2-diacyl-sn-glycero-3-phosphocholine(out)</text>
        <dbReference type="Rhea" id="RHEA:38571"/>
        <dbReference type="ChEBI" id="CHEBI:57643"/>
    </reaction>
</comment>
<dbReference type="PANTHER" id="PTHR21347">
    <property type="entry name" value="CLEFT LIP AND PALATE ASSOCIATED TRANSMEMBRANE PROTEIN-RELATED"/>
    <property type="match status" value="1"/>
</dbReference>
<comment type="catalytic activity">
    <reaction evidence="8">
        <text>a 1,2-diacyl-sn-glycero-3-phospho-(1D-myo-inositol)(in) = a 1,2-diacyl-sn-glycero-3-phospho-(1D-myo-inositol)(out)</text>
        <dbReference type="Rhea" id="RHEA:38691"/>
        <dbReference type="ChEBI" id="CHEBI:57880"/>
    </reaction>
</comment>
<keyword evidence="3 15" id="KW-0812">Transmembrane</keyword>
<keyword evidence="4 15" id="KW-1133">Transmembrane helix</keyword>
<evidence type="ECO:0000256" key="15">
    <source>
        <dbReference type="SAM" id="Phobius"/>
    </source>
</evidence>
<dbReference type="GO" id="GO:0012505">
    <property type="term" value="C:endomembrane system"/>
    <property type="evidence" value="ECO:0007669"/>
    <property type="project" value="TreeGrafter"/>
</dbReference>
<dbReference type="PANTHER" id="PTHR21347:SF0">
    <property type="entry name" value="LIPID SCRAMBLASE CLPTM1L"/>
    <property type="match status" value="1"/>
</dbReference>
<dbReference type="STRING" id="568069.A0A1J1IW98"/>
<feature type="transmembrane region" description="Helical" evidence="15">
    <location>
        <begin position="324"/>
        <end position="339"/>
    </location>
</feature>
<comment type="catalytic activity">
    <reaction evidence="14">
        <text>a 6-(alpha-D-glucosaminyl)-1-(1,2-diacyl-sn-glycero-3-phospho)-1D-myo-inositol(in) = a 6-(alpha-D-glucosaminyl)-1-(1,2-diacyl-sn-glycero-3-phospho)-1D-myo-inositol(out)</text>
        <dbReference type="Rhea" id="RHEA:71491"/>
        <dbReference type="ChEBI" id="CHEBI:57997"/>
    </reaction>
</comment>
<sequence length="549" mass="63707">MKLSWSAVFTAVFFGYISYSMWTFAQLFRTLECTDKITCFQSFLNKNPKMQLALFTSHSVSPISTEVKKLTNVRNFDYREPYSREFNVDVPLKTRRNGTLYLYVVLAIDDDNALDWKEFQRDGPTVIQRISLTQYTVPKEATYNLLNEGTTNQDKKTKKEKLSNIKPKTHIKTKVFVTILTDKASMSPQDVVPELARMIRVSRTAEFLPMIQSNILKERFNHLVEVTKNTTEISLELNYSPSSVGKFRLIAHIDNAMSQLTNFGFSAKDVDEVKEIFADANIYLLCGTLFIGSIHTLFDFLSFKNDVNFWRKKKNYAGLSTRSTIWRAFSTIIIFLYLYDERSSLLILIPTGIGAIIELWKCKKILKMEISWKGVVRLNSPPSDNNKDSTLKAEKETNEFDRQGMKYLSYVLYPLVLSYAIYSLIYHPHKSWYNWTLTSAGNGVYAFGFLFMLPQLFINYKLKSVASLPWRAFMYKAFNTFIDDVFAFIITMPTAHRVACFRDDIVFLIYLYQRWLYPVDKTRIDAGASMNEVEEYEAVDDTKDTKKTQ</sequence>
<dbReference type="GO" id="GO:0016020">
    <property type="term" value="C:membrane"/>
    <property type="evidence" value="ECO:0007669"/>
    <property type="project" value="UniProtKB-SubCell"/>
</dbReference>
<comment type="subcellular location">
    <subcellularLocation>
        <location evidence="1">Membrane</location>
        <topology evidence="1">Multi-pass membrane protein</topology>
    </subcellularLocation>
</comment>
<reference evidence="16 17" key="1">
    <citation type="submission" date="2015-04" db="EMBL/GenBank/DDBJ databases">
        <authorList>
            <person name="Syromyatnikov M.Y."/>
            <person name="Popov V.N."/>
        </authorList>
    </citation>
    <scope>NUCLEOTIDE SEQUENCE [LARGE SCALE GENOMIC DNA]</scope>
</reference>
<evidence type="ECO:0000313" key="16">
    <source>
        <dbReference type="EMBL" id="CRL04485.1"/>
    </source>
</evidence>
<accession>A0A1J1IW98</accession>
<dbReference type="EMBL" id="CVRI01000063">
    <property type="protein sequence ID" value="CRL04485.1"/>
    <property type="molecule type" value="Genomic_DNA"/>
</dbReference>
<evidence type="ECO:0000256" key="7">
    <source>
        <dbReference type="ARBA" id="ARBA00024631"/>
    </source>
</evidence>
<dbReference type="Proteomes" id="UP000183832">
    <property type="component" value="Unassembled WGS sequence"/>
</dbReference>
<evidence type="ECO:0000256" key="5">
    <source>
        <dbReference type="ARBA" id="ARBA00023136"/>
    </source>
</evidence>
<evidence type="ECO:0000256" key="9">
    <source>
        <dbReference type="ARBA" id="ARBA00036810"/>
    </source>
</evidence>
<evidence type="ECO:0000256" key="8">
    <source>
        <dbReference type="ARBA" id="ARBA00035895"/>
    </source>
</evidence>
<evidence type="ECO:0000256" key="2">
    <source>
        <dbReference type="ARBA" id="ARBA00009310"/>
    </source>
</evidence>
<comment type="catalytic activity">
    <reaction evidence="6">
        <text>a 1,2-diacyl-sn-glycero-3-phosphoethanolamine(in) = a 1,2-diacyl-sn-glycero-3-phosphoethanolamine(out)</text>
        <dbReference type="Rhea" id="RHEA:38895"/>
        <dbReference type="ChEBI" id="CHEBI:64612"/>
    </reaction>
</comment>
<evidence type="ECO:0000256" key="6">
    <source>
        <dbReference type="ARBA" id="ARBA00024615"/>
    </source>
</evidence>
<comment type="similarity">
    <text evidence="2">Belongs to the CLPTM1 family.</text>
</comment>
<comment type="function">
    <text evidence="13">Scramblase that mediates the translocation of glucosaminylphosphatidylinositol (alpha-D-GlcN-(1-6)-(1,2-diacyl-sn-glycero-3-phospho)-1D-myo-inositol, GlcN-PI) across the endoplasmic reticulum (ER) membrane, from the cytosolic leaflet to the luminal leaflet of the ER membrane, where it participates in the biosynthesis of glycosylphosphatidylinositol (GPI). GPI is a lipid glycoconjugate involved in post-translational modification of proteins. Can also translocate 1,2-diacyl-sn-glycero-3-phospho-(1D-myo-inositol) (phosphatidylinositol or PI), as well as several other phospholipids (1,2-diacyl-sn-glycero-3-phosphocholine, 1,2-diacyl-sn-glycero-3-phosphoethanolamine), and N-acetylglucosaminylphosphatidylinositol (GlcNAc-PI) in vitro.</text>
</comment>
<feature type="transmembrane region" description="Helical" evidence="15">
    <location>
        <begin position="282"/>
        <end position="303"/>
    </location>
</feature>
<evidence type="ECO:0000256" key="4">
    <source>
        <dbReference type="ARBA" id="ARBA00022989"/>
    </source>
</evidence>
<evidence type="ECO:0000256" key="13">
    <source>
        <dbReference type="ARBA" id="ARBA00045827"/>
    </source>
</evidence>
<gene>
    <name evidence="16" type="ORF">CLUMA_CG017566</name>
</gene>